<protein>
    <submittedName>
        <fullName evidence="2">Alpha/beta hydrolase</fullName>
    </submittedName>
</protein>
<dbReference type="EMBL" id="BAAAYX010000003">
    <property type="protein sequence ID" value="GAA3696932.1"/>
    <property type="molecule type" value="Genomic_DNA"/>
</dbReference>
<dbReference type="InterPro" id="IPR029058">
    <property type="entry name" value="AB_hydrolase_fold"/>
</dbReference>
<comment type="caution">
    <text evidence="2">The sequence shown here is derived from an EMBL/GenBank/DDBJ whole genome shotgun (WGS) entry which is preliminary data.</text>
</comment>
<dbReference type="PANTHER" id="PTHR43433:SF5">
    <property type="entry name" value="AB HYDROLASE-1 DOMAIN-CONTAINING PROTEIN"/>
    <property type="match status" value="1"/>
</dbReference>
<gene>
    <name evidence="2" type="ORF">GCM10022204_11060</name>
</gene>
<sequence length="293" mass="30019">MTSEDVQRVRVGAVELAATTTGDPADPPVLLVAGLGAQLISWDDGFCRALADRGLYVVRFDNRDAGLSTHLGESPAEPAYALSDLAGDAAGLVDELGLGSVHVVGASMGGMIAQLVAIEHPDRVRSLTSIMSTTGDPTVGEASQAAIAALTAPPALTREAVLDGAVVANRIMGSPDHPMAADEVRARAGRAFDRAYDPVGFGRQLQACLTTPDRTEALCRLDLPTLVIHGAADTLIGVSGGRATAAAVPGAELLVLDGVGHEVPEGVWPLVVDRIAALVARAEERSTVGRASG</sequence>
<dbReference type="PRINTS" id="PR00111">
    <property type="entry name" value="ABHYDROLASE"/>
</dbReference>
<evidence type="ECO:0000259" key="1">
    <source>
        <dbReference type="Pfam" id="PF00561"/>
    </source>
</evidence>
<organism evidence="2 3">
    <name type="scientific">Microlunatus aurantiacus</name>
    <dbReference type="NCBI Taxonomy" id="446786"/>
    <lineage>
        <taxon>Bacteria</taxon>
        <taxon>Bacillati</taxon>
        <taxon>Actinomycetota</taxon>
        <taxon>Actinomycetes</taxon>
        <taxon>Propionibacteriales</taxon>
        <taxon>Propionibacteriaceae</taxon>
        <taxon>Microlunatus</taxon>
    </lineage>
</organism>
<dbReference type="InterPro" id="IPR000073">
    <property type="entry name" value="AB_hydrolase_1"/>
</dbReference>
<dbReference type="PANTHER" id="PTHR43433">
    <property type="entry name" value="HYDROLASE, ALPHA/BETA FOLD FAMILY PROTEIN"/>
    <property type="match status" value="1"/>
</dbReference>
<keyword evidence="3" id="KW-1185">Reference proteome</keyword>
<name>A0ABP7CZ50_9ACTN</name>
<reference evidence="3" key="1">
    <citation type="journal article" date="2019" name="Int. J. Syst. Evol. Microbiol.">
        <title>The Global Catalogue of Microorganisms (GCM) 10K type strain sequencing project: providing services to taxonomists for standard genome sequencing and annotation.</title>
        <authorList>
            <consortium name="The Broad Institute Genomics Platform"/>
            <consortium name="The Broad Institute Genome Sequencing Center for Infectious Disease"/>
            <person name="Wu L."/>
            <person name="Ma J."/>
        </authorList>
    </citation>
    <scope>NUCLEOTIDE SEQUENCE [LARGE SCALE GENOMIC DNA]</scope>
    <source>
        <strain evidence="3">JCM 16548</strain>
    </source>
</reference>
<feature type="domain" description="AB hydrolase-1" evidence="1">
    <location>
        <begin position="27"/>
        <end position="263"/>
    </location>
</feature>
<dbReference type="GO" id="GO:0016787">
    <property type="term" value="F:hydrolase activity"/>
    <property type="evidence" value="ECO:0007669"/>
    <property type="project" value="UniProtKB-KW"/>
</dbReference>
<dbReference type="Proteomes" id="UP001500051">
    <property type="component" value="Unassembled WGS sequence"/>
</dbReference>
<dbReference type="SUPFAM" id="SSF53474">
    <property type="entry name" value="alpha/beta-Hydrolases"/>
    <property type="match status" value="1"/>
</dbReference>
<evidence type="ECO:0000313" key="3">
    <source>
        <dbReference type="Proteomes" id="UP001500051"/>
    </source>
</evidence>
<dbReference type="Gene3D" id="3.40.50.1820">
    <property type="entry name" value="alpha/beta hydrolase"/>
    <property type="match status" value="1"/>
</dbReference>
<dbReference type="InterPro" id="IPR050471">
    <property type="entry name" value="AB_hydrolase"/>
</dbReference>
<proteinExistence type="predicted"/>
<dbReference type="RefSeq" id="WP_344811301.1">
    <property type="nucleotide sequence ID" value="NZ_BAAAYX010000003.1"/>
</dbReference>
<dbReference type="Pfam" id="PF00561">
    <property type="entry name" value="Abhydrolase_1"/>
    <property type="match status" value="1"/>
</dbReference>
<keyword evidence="2" id="KW-0378">Hydrolase</keyword>
<accession>A0ABP7CZ50</accession>
<evidence type="ECO:0000313" key="2">
    <source>
        <dbReference type="EMBL" id="GAA3696932.1"/>
    </source>
</evidence>